<comment type="caution">
    <text evidence="2">The sequence shown here is derived from an EMBL/GenBank/DDBJ whole genome shotgun (WGS) entry which is preliminary data.</text>
</comment>
<protein>
    <submittedName>
        <fullName evidence="2">Glycosyltransferase</fullName>
        <ecNumber evidence="2">2.4.-.-</ecNumber>
    </submittedName>
</protein>
<dbReference type="RefSeq" id="WP_317226425.1">
    <property type="nucleotide sequence ID" value="NZ_JAWJEJ010000001.1"/>
</dbReference>
<keyword evidence="3" id="KW-1185">Reference proteome</keyword>
<evidence type="ECO:0000259" key="1">
    <source>
        <dbReference type="Pfam" id="PF13439"/>
    </source>
</evidence>
<name>A0ABU3Y7W6_9SPHN</name>
<dbReference type="PANTHER" id="PTHR12526">
    <property type="entry name" value="GLYCOSYLTRANSFERASE"/>
    <property type="match status" value="1"/>
</dbReference>
<keyword evidence="2" id="KW-0328">Glycosyltransferase</keyword>
<dbReference type="Gene3D" id="3.40.50.2000">
    <property type="entry name" value="Glycogen Phosphorylase B"/>
    <property type="match status" value="2"/>
</dbReference>
<organism evidence="2 3">
    <name type="scientific">Sphingomonas agrestis</name>
    <dbReference type="NCBI Taxonomy" id="3080540"/>
    <lineage>
        <taxon>Bacteria</taxon>
        <taxon>Pseudomonadati</taxon>
        <taxon>Pseudomonadota</taxon>
        <taxon>Alphaproteobacteria</taxon>
        <taxon>Sphingomonadales</taxon>
        <taxon>Sphingomonadaceae</taxon>
        <taxon>Sphingomonas</taxon>
    </lineage>
</organism>
<dbReference type="Proteomes" id="UP001273531">
    <property type="component" value="Unassembled WGS sequence"/>
</dbReference>
<dbReference type="EMBL" id="JAWJEJ010000001">
    <property type="protein sequence ID" value="MDV3457268.1"/>
    <property type="molecule type" value="Genomic_DNA"/>
</dbReference>
<evidence type="ECO:0000313" key="2">
    <source>
        <dbReference type="EMBL" id="MDV3457268.1"/>
    </source>
</evidence>
<dbReference type="EC" id="2.4.-.-" evidence="2"/>
<gene>
    <name evidence="2" type="ORF">RZN05_09760</name>
</gene>
<dbReference type="SUPFAM" id="SSF53756">
    <property type="entry name" value="UDP-Glycosyltransferase/glycogen phosphorylase"/>
    <property type="match status" value="1"/>
</dbReference>
<dbReference type="Pfam" id="PF13692">
    <property type="entry name" value="Glyco_trans_1_4"/>
    <property type="match status" value="1"/>
</dbReference>
<dbReference type="GO" id="GO:0016757">
    <property type="term" value="F:glycosyltransferase activity"/>
    <property type="evidence" value="ECO:0007669"/>
    <property type="project" value="UniProtKB-KW"/>
</dbReference>
<dbReference type="InterPro" id="IPR028098">
    <property type="entry name" value="Glyco_trans_4-like_N"/>
</dbReference>
<keyword evidence="2" id="KW-0808">Transferase</keyword>
<evidence type="ECO:0000313" key="3">
    <source>
        <dbReference type="Proteomes" id="UP001273531"/>
    </source>
</evidence>
<sequence>MLRVAHLVPNLLAGGRERMVADLCARAADFGIDAQVIAYDPHAEGQRIAVDVPVHPLDRNLPDLPGRLNALVAAERIDVLHAQGHVPAALAAGIPVPMVATLHVALGSGWRWLPAIRRGLRVARQLTAVSDDLARRFRFVAGRRIETVLPGLDLARFDVARGRDTAFTLGIAARLHPVKRHHDAIAALRLLAARGMPCRLRIAGEGALDTELRAAAYGLDVRFDGPVADMPRWLAGLDAFLLPSDHEGTPLALLEAAASGLPCIATAVGGTPAALGEAALWVPRRRPKKIAEAIATLVADPARSQAMGAAARRRVQAFGLDRSCTRYRAIYDRSAAAATA</sequence>
<dbReference type="Pfam" id="PF13439">
    <property type="entry name" value="Glyco_transf_4"/>
    <property type="match status" value="1"/>
</dbReference>
<accession>A0ABU3Y7W6</accession>
<proteinExistence type="predicted"/>
<reference evidence="2 3" key="1">
    <citation type="submission" date="2023-10" db="EMBL/GenBank/DDBJ databases">
        <title>Sphingomonas sp. HF-S4 16S ribosomal RNA gene Genome sequencing and assembly.</title>
        <authorList>
            <person name="Lee H."/>
        </authorList>
    </citation>
    <scope>NUCLEOTIDE SEQUENCE [LARGE SCALE GENOMIC DNA]</scope>
    <source>
        <strain evidence="2 3">HF-S4</strain>
    </source>
</reference>
<feature type="domain" description="Glycosyltransferase subfamily 4-like N-terminal" evidence="1">
    <location>
        <begin position="14"/>
        <end position="156"/>
    </location>
</feature>
<dbReference type="PANTHER" id="PTHR12526:SF636">
    <property type="entry name" value="BLL3647 PROTEIN"/>
    <property type="match status" value="1"/>
</dbReference>